<dbReference type="Proteomes" id="UP000032675">
    <property type="component" value="Unassembled WGS sequence"/>
</dbReference>
<comment type="caution">
    <text evidence="4">The sequence shown here is derived from an EMBL/GenBank/DDBJ whole genome shotgun (WGS) entry which is preliminary data.</text>
</comment>
<evidence type="ECO:0000313" key="4">
    <source>
        <dbReference type="EMBL" id="GAN96376.1"/>
    </source>
</evidence>
<organism evidence="4 5">
    <name type="scientific">Komagataeibacter europaeus NBRC 3261</name>
    <dbReference type="NCBI Taxonomy" id="1234669"/>
    <lineage>
        <taxon>Bacteria</taxon>
        <taxon>Pseudomonadati</taxon>
        <taxon>Pseudomonadota</taxon>
        <taxon>Alphaproteobacteria</taxon>
        <taxon>Acetobacterales</taxon>
        <taxon>Acetobacteraceae</taxon>
        <taxon>Komagataeibacter</taxon>
    </lineage>
</organism>
<dbReference type="RefSeq" id="WP_048851124.1">
    <property type="nucleotide sequence ID" value="NZ_BANI01000062.1"/>
</dbReference>
<dbReference type="PANTHER" id="PTHR43333:SF1">
    <property type="entry name" value="D-ISOMER SPECIFIC 2-HYDROXYACID DEHYDROGENASE NAD-BINDING DOMAIN-CONTAINING PROTEIN"/>
    <property type="match status" value="1"/>
</dbReference>
<gene>
    <name evidence="4" type="ORF">Geu3261_0068_005</name>
</gene>
<dbReference type="SUPFAM" id="SSF52283">
    <property type="entry name" value="Formate/glycerate dehydrogenase catalytic domain-like"/>
    <property type="match status" value="1"/>
</dbReference>
<proteinExistence type="predicted"/>
<sequence>MARLIISADGPDSVAGWRAAFHHVAPDLETCSWYDPDLEPRADDYALVWTPSSADLARMKGLRAIICTGAGVNHLLDDPAFPAHVPLVRMGGDQTAALMADYVLWAALGLLRDARTWALQQAAEVWRNNRVSRTCAETRVGIMGMGHLGAYVARHLHHVGFVVSGWRRSARDVPGIRVFAGDAALPDFLRDVDVLVNLLPSTTQTRGMINYDLLAQLPRGAGLINVGRGNHLVQADLVRALDEGLLGGAVLDVTVPEPLPAGDPLWRHERITVTPHVASEASREAQVRYVVDVIGQMERNERPALLCDPGRGY</sequence>
<evidence type="ECO:0000256" key="2">
    <source>
        <dbReference type="ARBA" id="ARBA00023027"/>
    </source>
</evidence>
<dbReference type="GO" id="GO:0051287">
    <property type="term" value="F:NAD binding"/>
    <property type="evidence" value="ECO:0007669"/>
    <property type="project" value="InterPro"/>
</dbReference>
<dbReference type="CDD" id="cd12164">
    <property type="entry name" value="GDH_like_2"/>
    <property type="match status" value="1"/>
</dbReference>
<protein>
    <submittedName>
        <fullName evidence="4">2-hydroxyacid dehydrogenase</fullName>
    </submittedName>
</protein>
<evidence type="ECO:0000313" key="5">
    <source>
        <dbReference type="Proteomes" id="UP000032675"/>
    </source>
</evidence>
<keyword evidence="2" id="KW-0520">NAD</keyword>
<reference evidence="4 5" key="1">
    <citation type="submission" date="2012-11" db="EMBL/GenBank/DDBJ databases">
        <title>Whole genome sequence of Gluconacetobacter europaeus NBRC3261.</title>
        <authorList>
            <person name="Azuma Y."/>
            <person name="Higashiura N."/>
            <person name="Hirakawa H."/>
            <person name="Matsushita K."/>
        </authorList>
    </citation>
    <scope>NUCLEOTIDE SEQUENCE [LARGE SCALE GENOMIC DNA]</scope>
    <source>
        <strain evidence="4 5">NBRC 3261</strain>
    </source>
</reference>
<dbReference type="AlphaFoldDB" id="A0A0D6Q0T7"/>
<evidence type="ECO:0000259" key="3">
    <source>
        <dbReference type="Pfam" id="PF02826"/>
    </source>
</evidence>
<feature type="domain" description="D-isomer specific 2-hydroxyacid dehydrogenase NAD-binding" evidence="3">
    <location>
        <begin position="105"/>
        <end position="278"/>
    </location>
</feature>
<dbReference type="Gene3D" id="3.40.50.720">
    <property type="entry name" value="NAD(P)-binding Rossmann-like Domain"/>
    <property type="match status" value="2"/>
</dbReference>
<dbReference type="PANTHER" id="PTHR43333">
    <property type="entry name" value="2-HACID_DH_C DOMAIN-CONTAINING PROTEIN"/>
    <property type="match status" value="1"/>
</dbReference>
<name>A0A0D6Q0T7_KOMEU</name>
<accession>A0A0D6Q0T7</accession>
<dbReference type="InterPro" id="IPR006140">
    <property type="entry name" value="D-isomer_DH_NAD-bd"/>
</dbReference>
<keyword evidence="1" id="KW-0560">Oxidoreductase</keyword>
<dbReference type="EMBL" id="BANI01000062">
    <property type="protein sequence ID" value="GAN96376.1"/>
    <property type="molecule type" value="Genomic_DNA"/>
</dbReference>
<dbReference type="SUPFAM" id="SSF51735">
    <property type="entry name" value="NAD(P)-binding Rossmann-fold domains"/>
    <property type="match status" value="1"/>
</dbReference>
<dbReference type="GO" id="GO:0016491">
    <property type="term" value="F:oxidoreductase activity"/>
    <property type="evidence" value="ECO:0007669"/>
    <property type="project" value="UniProtKB-KW"/>
</dbReference>
<dbReference type="Pfam" id="PF02826">
    <property type="entry name" value="2-Hacid_dh_C"/>
    <property type="match status" value="1"/>
</dbReference>
<evidence type="ECO:0000256" key="1">
    <source>
        <dbReference type="ARBA" id="ARBA00023002"/>
    </source>
</evidence>
<dbReference type="InterPro" id="IPR036291">
    <property type="entry name" value="NAD(P)-bd_dom_sf"/>
</dbReference>